<dbReference type="AlphaFoldDB" id="A0A6J6C7J5"/>
<dbReference type="SUPFAM" id="SSF53955">
    <property type="entry name" value="Lysozyme-like"/>
    <property type="match status" value="1"/>
</dbReference>
<sequence length="196" mass="22127">MKITVSKMPVGKVRRLSFFAAVMAFFMMVVEPAYASANMQFYVTIPNEAATPQTDSDSPVDTTPSLLELDSVKNVDASTMALLSIAIRQVELAREPHGAKLVAKAIIAENYQWGEAQYACLNKLWTKESHWNYKARNKVSGAHGIAQALPATKMEIVGTDWRTNPVTQITWGLKYINERYESPCKAWSKFKRSRWY</sequence>
<dbReference type="EMBL" id="CAEZSS010000096">
    <property type="protein sequence ID" value="CAB4547291.1"/>
    <property type="molecule type" value="Genomic_DNA"/>
</dbReference>
<name>A0A6J6C7J5_9ZZZZ</name>
<organism evidence="2">
    <name type="scientific">freshwater metagenome</name>
    <dbReference type="NCBI Taxonomy" id="449393"/>
    <lineage>
        <taxon>unclassified sequences</taxon>
        <taxon>metagenomes</taxon>
        <taxon>ecological metagenomes</taxon>
    </lineage>
</organism>
<evidence type="ECO:0000313" key="2">
    <source>
        <dbReference type="EMBL" id="CAB4547291.1"/>
    </source>
</evidence>
<evidence type="ECO:0000259" key="1">
    <source>
        <dbReference type="Pfam" id="PF01464"/>
    </source>
</evidence>
<feature type="domain" description="Transglycosylase SLT" evidence="1">
    <location>
        <begin position="117"/>
        <end position="183"/>
    </location>
</feature>
<protein>
    <submittedName>
        <fullName evidence="2">Unannotated protein</fullName>
    </submittedName>
</protein>
<accession>A0A6J6C7J5</accession>
<reference evidence="2" key="1">
    <citation type="submission" date="2020-05" db="EMBL/GenBank/DDBJ databases">
        <authorList>
            <person name="Chiriac C."/>
            <person name="Salcher M."/>
            <person name="Ghai R."/>
            <person name="Kavagutti S V."/>
        </authorList>
    </citation>
    <scope>NUCLEOTIDE SEQUENCE</scope>
</reference>
<dbReference type="InterPro" id="IPR008258">
    <property type="entry name" value="Transglycosylase_SLT_dom_1"/>
</dbReference>
<proteinExistence type="predicted"/>
<dbReference type="Gene3D" id="1.10.530.10">
    <property type="match status" value="1"/>
</dbReference>
<gene>
    <name evidence="2" type="ORF">UFOPK1505_00572</name>
</gene>
<dbReference type="InterPro" id="IPR023346">
    <property type="entry name" value="Lysozyme-like_dom_sf"/>
</dbReference>
<dbReference type="Pfam" id="PF01464">
    <property type="entry name" value="SLT"/>
    <property type="match status" value="1"/>
</dbReference>